<dbReference type="SUPFAM" id="SSF47240">
    <property type="entry name" value="Ferritin-like"/>
    <property type="match status" value="1"/>
</dbReference>
<organism evidence="1 2">
    <name type="scientific">Planosporangium mesophilum</name>
    <dbReference type="NCBI Taxonomy" id="689768"/>
    <lineage>
        <taxon>Bacteria</taxon>
        <taxon>Bacillati</taxon>
        <taxon>Actinomycetota</taxon>
        <taxon>Actinomycetes</taxon>
        <taxon>Micromonosporales</taxon>
        <taxon>Micromonosporaceae</taxon>
        <taxon>Planosporangium</taxon>
    </lineage>
</organism>
<dbReference type="InterPro" id="IPR009078">
    <property type="entry name" value="Ferritin-like_SF"/>
</dbReference>
<keyword evidence="2" id="KW-1185">Reference proteome</keyword>
<evidence type="ECO:0000313" key="1">
    <source>
        <dbReference type="EMBL" id="GII23895.1"/>
    </source>
</evidence>
<reference evidence="1" key="1">
    <citation type="submission" date="2021-01" db="EMBL/GenBank/DDBJ databases">
        <title>Whole genome shotgun sequence of Planosporangium mesophilum NBRC 109066.</title>
        <authorList>
            <person name="Komaki H."/>
            <person name="Tamura T."/>
        </authorList>
    </citation>
    <scope>NUCLEOTIDE SEQUENCE</scope>
    <source>
        <strain evidence="1">NBRC 109066</strain>
    </source>
</reference>
<comment type="caution">
    <text evidence="1">The sequence shown here is derived from an EMBL/GenBank/DDBJ whole genome shotgun (WGS) entry which is preliminary data.</text>
</comment>
<dbReference type="Pfam" id="PF05974">
    <property type="entry name" value="DUF892"/>
    <property type="match status" value="1"/>
</dbReference>
<dbReference type="RefSeq" id="WP_168116050.1">
    <property type="nucleotide sequence ID" value="NZ_BOON01000032.1"/>
</dbReference>
<dbReference type="Gene3D" id="1.20.1260.10">
    <property type="match status" value="1"/>
</dbReference>
<dbReference type="AlphaFoldDB" id="A0A8J3TM78"/>
<dbReference type="InterPro" id="IPR012347">
    <property type="entry name" value="Ferritin-like"/>
</dbReference>
<sequence>MAIASLDDLFVYELAGMRDEETGSALLLADMADQIRDVNLQQVLRVEHRECQRRIENLELCFHALGTRPRGGPSVVVDGLHADYQRFLSQDPSPVTVDMYTFGCALKLSHFGIGSYRALLDTSVLRGPAACTQALRTNLVMNAESAGRMERLSHGISRRIMATA</sequence>
<evidence type="ECO:0000313" key="2">
    <source>
        <dbReference type="Proteomes" id="UP000599074"/>
    </source>
</evidence>
<evidence type="ECO:0008006" key="3">
    <source>
        <dbReference type="Google" id="ProtNLM"/>
    </source>
</evidence>
<proteinExistence type="predicted"/>
<accession>A0A8J3TM78</accession>
<dbReference type="EMBL" id="BOON01000032">
    <property type="protein sequence ID" value="GII23895.1"/>
    <property type="molecule type" value="Genomic_DNA"/>
</dbReference>
<protein>
    <recommendedName>
        <fullName evidence="3">DUF892 family protein</fullName>
    </recommendedName>
</protein>
<gene>
    <name evidence="1" type="ORF">Pme01_34920</name>
</gene>
<name>A0A8J3TM78_9ACTN</name>
<dbReference type="Proteomes" id="UP000599074">
    <property type="component" value="Unassembled WGS sequence"/>
</dbReference>
<dbReference type="InterPro" id="IPR010287">
    <property type="entry name" value="DUF892_YciF-like"/>
</dbReference>